<dbReference type="CDD" id="cd07262">
    <property type="entry name" value="VOC_like"/>
    <property type="match status" value="1"/>
</dbReference>
<dbReference type="Proteomes" id="UP000259173">
    <property type="component" value="Unassembled WGS sequence"/>
</dbReference>
<dbReference type="RefSeq" id="WP_035546694.1">
    <property type="nucleotide sequence ID" value="NZ_AWFH01000001.1"/>
</dbReference>
<evidence type="ECO:0000313" key="5">
    <source>
        <dbReference type="Proteomes" id="UP000024547"/>
    </source>
</evidence>
<organism evidence="4 5">
    <name type="scientific">Hyphomonas atlantica</name>
    <dbReference type="NCBI Taxonomy" id="1280948"/>
    <lineage>
        <taxon>Bacteria</taxon>
        <taxon>Pseudomonadati</taxon>
        <taxon>Pseudomonadota</taxon>
        <taxon>Alphaproteobacteria</taxon>
        <taxon>Hyphomonadales</taxon>
        <taxon>Hyphomonadaceae</taxon>
        <taxon>Hyphomonas</taxon>
    </lineage>
</organism>
<proteinExistence type="predicted"/>
<comment type="caution">
    <text evidence="4">The sequence shown here is derived from an EMBL/GenBank/DDBJ whole genome shotgun (WGS) entry which is preliminary data.</text>
</comment>
<evidence type="ECO:0000259" key="1">
    <source>
        <dbReference type="PROSITE" id="PS51819"/>
    </source>
</evidence>
<sequence length="125" mass="13469">MFSHVMVGTNDLEKSKKFYDALFKALGGREAIVDPKGRLIYLHNGGTFLVTPPIDGEPACHANGGTIGFAVDSTEQADAWHKAGIEAGGTAIEDPPGWREGNGMKLYLAYLRDPDGNKICTMMRG</sequence>
<reference evidence="4 5" key="1">
    <citation type="journal article" date="2014" name="Antonie Van Leeuwenhoek">
        <title>Hyphomonas beringensis sp. nov. and Hyphomonas chukchiensis sp. nov., isolated from surface seawater of the Bering Sea and Chukchi Sea.</title>
        <authorList>
            <person name="Li C."/>
            <person name="Lai Q."/>
            <person name="Li G."/>
            <person name="Dong C."/>
            <person name="Wang J."/>
            <person name="Liao Y."/>
            <person name="Shao Z."/>
        </authorList>
    </citation>
    <scope>NUCLEOTIDE SEQUENCE [LARGE SCALE GENOMIC DNA]</scope>
    <source>
        <strain evidence="4 5">22II1-22F38</strain>
    </source>
</reference>
<protein>
    <submittedName>
        <fullName evidence="4">Glyoxalase</fullName>
    </submittedName>
    <submittedName>
        <fullName evidence="2">VOC family protein</fullName>
    </submittedName>
</protein>
<dbReference type="InterPro" id="IPR004360">
    <property type="entry name" value="Glyas_Fos-R_dOase_dom"/>
</dbReference>
<dbReference type="PANTHER" id="PTHR35006:SF1">
    <property type="entry name" value="BLL2941 PROTEIN"/>
    <property type="match status" value="1"/>
</dbReference>
<dbReference type="InterPro" id="IPR029068">
    <property type="entry name" value="Glyas_Bleomycin-R_OHBP_Dase"/>
</dbReference>
<evidence type="ECO:0000313" key="4">
    <source>
        <dbReference type="EMBL" id="KCZ64840.1"/>
    </source>
</evidence>
<keyword evidence="5" id="KW-1185">Reference proteome</keyword>
<dbReference type="SUPFAM" id="SSF54593">
    <property type="entry name" value="Glyoxalase/Bleomycin resistance protein/Dihydroxybiphenyl dioxygenase"/>
    <property type="match status" value="1"/>
</dbReference>
<dbReference type="Gene3D" id="3.10.180.10">
    <property type="entry name" value="2,3-Dihydroxybiphenyl 1,2-Dioxygenase, domain 1"/>
    <property type="match status" value="1"/>
</dbReference>
<accession>A0A059EB50</accession>
<dbReference type="EMBL" id="DMBR01000070">
    <property type="protein sequence ID" value="HAE93356.1"/>
    <property type="molecule type" value="Genomic_DNA"/>
</dbReference>
<dbReference type="EMBL" id="AWFH01000001">
    <property type="protein sequence ID" value="KCZ64840.1"/>
    <property type="molecule type" value="Genomic_DNA"/>
</dbReference>
<reference evidence="6 7" key="2">
    <citation type="journal article" date="2018" name="Nat. Biotechnol.">
        <title>A standardized bacterial taxonomy based on genome phylogeny substantially revises the tree of life.</title>
        <authorList>
            <person name="Parks D.H."/>
            <person name="Chuvochina M."/>
            <person name="Waite D.W."/>
            <person name="Rinke C."/>
            <person name="Skarshewski A."/>
            <person name="Chaumeil P.A."/>
            <person name="Hugenholtz P."/>
        </authorList>
    </citation>
    <scope>NUCLEOTIDE SEQUENCE [LARGE SCALE GENOMIC DNA]</scope>
    <source>
        <strain evidence="3">UBA10378</strain>
        <strain evidence="2">UBA8557</strain>
    </source>
</reference>
<feature type="domain" description="VOC" evidence="1">
    <location>
        <begin position="1"/>
        <end position="124"/>
    </location>
</feature>
<evidence type="ECO:0000313" key="6">
    <source>
        <dbReference type="Proteomes" id="UP000259173"/>
    </source>
</evidence>
<dbReference type="Proteomes" id="UP000263957">
    <property type="component" value="Unassembled WGS sequence"/>
</dbReference>
<dbReference type="InterPro" id="IPR037523">
    <property type="entry name" value="VOC_core"/>
</dbReference>
<dbReference type="PANTHER" id="PTHR35006">
    <property type="entry name" value="GLYOXALASE FAMILY PROTEIN (AFU_ORTHOLOGUE AFUA_5G14830)"/>
    <property type="match status" value="1"/>
</dbReference>
<dbReference type="AlphaFoldDB" id="A0A059EB50"/>
<evidence type="ECO:0000313" key="7">
    <source>
        <dbReference type="Proteomes" id="UP000263957"/>
    </source>
</evidence>
<dbReference type="PROSITE" id="PS51819">
    <property type="entry name" value="VOC"/>
    <property type="match status" value="1"/>
</dbReference>
<name>A0A059EB50_9PROT</name>
<dbReference type="eggNOG" id="COG0346">
    <property type="taxonomic scope" value="Bacteria"/>
</dbReference>
<dbReference type="PATRIC" id="fig|1280948.3.peg.57"/>
<dbReference type="Pfam" id="PF00903">
    <property type="entry name" value="Glyoxalase"/>
    <property type="match status" value="1"/>
</dbReference>
<dbReference type="GeneID" id="92500022"/>
<evidence type="ECO:0000313" key="3">
    <source>
        <dbReference type="EMBL" id="HBQ48881.1"/>
    </source>
</evidence>
<dbReference type="STRING" id="1280948.HY36_00275"/>
<dbReference type="Proteomes" id="UP000024547">
    <property type="component" value="Unassembled WGS sequence"/>
</dbReference>
<evidence type="ECO:0000313" key="2">
    <source>
        <dbReference type="EMBL" id="HAE93356.1"/>
    </source>
</evidence>
<dbReference type="OrthoDB" id="9807407at2"/>
<gene>
    <name evidence="2" type="ORF">DCG65_02265</name>
    <name evidence="3" type="ORF">DD728_08345</name>
    <name evidence="4" type="ORF">HY36_00275</name>
</gene>
<dbReference type="EMBL" id="DOGS01000168">
    <property type="protein sequence ID" value="HBQ48881.1"/>
    <property type="molecule type" value="Genomic_DNA"/>
</dbReference>